<dbReference type="GO" id="GO:0016787">
    <property type="term" value="F:hydrolase activity"/>
    <property type="evidence" value="ECO:0007669"/>
    <property type="project" value="UniProtKB-KW"/>
</dbReference>
<dbReference type="RefSeq" id="WP_162336731.1">
    <property type="nucleotide sequence ID" value="NZ_JBHSRQ010000004.1"/>
</dbReference>
<sequence>MKPRIHQVLFDFDGVLAHYRHEVRIAHLATHAKCEHEHVRSVLFASGLETEYDSGAIDTATYLRRLGDGIGETIDEGTWIASRMAGSTAIDDVLTRIAALHADVAMGVLTNNGALMTQAIPRIVAPLASRIEGRVLTSGGLQRRKPAPTTFTHVLDVLGWDAASTLFVDDLFTNVQGAREAGLHAETVTDARSLRKALKRYVFGPQTGW</sequence>
<accession>A0ABQ6ZJP1</accession>
<dbReference type="PANTHER" id="PTHR43611:SF3">
    <property type="entry name" value="FLAVIN MONONUCLEOTIDE HYDROLASE 1, CHLOROPLATIC"/>
    <property type="match status" value="1"/>
</dbReference>
<dbReference type="InterPro" id="IPR023214">
    <property type="entry name" value="HAD_sf"/>
</dbReference>
<dbReference type="EMBL" id="PDWW01000004">
    <property type="protein sequence ID" value="KAF1726371.1"/>
    <property type="molecule type" value="Genomic_DNA"/>
</dbReference>
<organism evidence="1 2">
    <name type="scientific">Pseudoxanthomonas japonensis</name>
    <dbReference type="NCBI Taxonomy" id="69284"/>
    <lineage>
        <taxon>Bacteria</taxon>
        <taxon>Pseudomonadati</taxon>
        <taxon>Pseudomonadota</taxon>
        <taxon>Gammaproteobacteria</taxon>
        <taxon>Lysobacterales</taxon>
        <taxon>Lysobacteraceae</taxon>
        <taxon>Pseudoxanthomonas</taxon>
    </lineage>
</organism>
<dbReference type="InterPro" id="IPR006439">
    <property type="entry name" value="HAD-SF_hydro_IA"/>
</dbReference>
<evidence type="ECO:0000313" key="1">
    <source>
        <dbReference type="EMBL" id="KAF1726371.1"/>
    </source>
</evidence>
<gene>
    <name evidence="1" type="ORF">CSC78_04530</name>
</gene>
<dbReference type="Pfam" id="PF00702">
    <property type="entry name" value="Hydrolase"/>
    <property type="match status" value="1"/>
</dbReference>
<dbReference type="Proteomes" id="UP000781710">
    <property type="component" value="Unassembled WGS sequence"/>
</dbReference>
<dbReference type="SFLD" id="SFLDS00003">
    <property type="entry name" value="Haloacid_Dehalogenase"/>
    <property type="match status" value="1"/>
</dbReference>
<dbReference type="Gene3D" id="3.40.50.1000">
    <property type="entry name" value="HAD superfamily/HAD-like"/>
    <property type="match status" value="1"/>
</dbReference>
<dbReference type="InterPro" id="IPR036412">
    <property type="entry name" value="HAD-like_sf"/>
</dbReference>
<dbReference type="NCBIfam" id="TIGR01509">
    <property type="entry name" value="HAD-SF-IA-v3"/>
    <property type="match status" value="1"/>
</dbReference>
<comment type="caution">
    <text evidence="1">The sequence shown here is derived from an EMBL/GenBank/DDBJ whole genome shotgun (WGS) entry which is preliminary data.</text>
</comment>
<dbReference type="SFLD" id="SFLDG01129">
    <property type="entry name" value="C1.5:_HAD__Beta-PGM__Phosphata"/>
    <property type="match status" value="1"/>
</dbReference>
<protein>
    <submittedName>
        <fullName evidence="1">Hydrolase</fullName>
    </submittedName>
</protein>
<keyword evidence="2" id="KW-1185">Reference proteome</keyword>
<evidence type="ECO:0000313" key="2">
    <source>
        <dbReference type="Proteomes" id="UP000781710"/>
    </source>
</evidence>
<reference evidence="1 2" key="1">
    <citation type="submission" date="2017-10" db="EMBL/GenBank/DDBJ databases">
        <title>Whole genome sequencing of members of genus Pseudoxanthomonas.</title>
        <authorList>
            <person name="Kumar S."/>
            <person name="Bansal K."/>
            <person name="Kaur A."/>
            <person name="Patil P."/>
            <person name="Sharma S."/>
            <person name="Patil P.B."/>
        </authorList>
    </citation>
    <scope>NUCLEOTIDE SEQUENCE [LARGE SCALE GENOMIC DNA]</scope>
    <source>
        <strain evidence="1 2">DSM 17109</strain>
    </source>
</reference>
<keyword evidence="1" id="KW-0378">Hydrolase</keyword>
<dbReference type="SUPFAM" id="SSF56784">
    <property type="entry name" value="HAD-like"/>
    <property type="match status" value="1"/>
</dbReference>
<name>A0ABQ6ZJP1_9GAMM</name>
<proteinExistence type="predicted"/>
<dbReference type="PANTHER" id="PTHR43611">
    <property type="entry name" value="ALPHA-D-GLUCOSE 1-PHOSPHATE PHOSPHATASE"/>
    <property type="match status" value="1"/>
</dbReference>